<dbReference type="AlphaFoldDB" id="A0ABD1MRZ2"/>
<dbReference type="PANTHER" id="PTHR33124:SF100">
    <property type="entry name" value="TRANSCRIPTION FACTOR BHLH FAMILY"/>
    <property type="match status" value="1"/>
</dbReference>
<evidence type="ECO:0000256" key="2">
    <source>
        <dbReference type="ARBA" id="ARBA00023163"/>
    </source>
</evidence>
<sequence length="100" mass="11794">MKIEGSRKLSILFLVKEERQLGKMSTRRWPRHLRGRKKRAKVCFTNNASLQKKLRELQGTVPGSEEMEDMHTFFQTIQNYILQLEAKVRVLRCLSNLYGV</sequence>
<evidence type="ECO:0000313" key="3">
    <source>
        <dbReference type="EMBL" id="KAL2338577.1"/>
    </source>
</evidence>
<dbReference type="PANTHER" id="PTHR33124">
    <property type="entry name" value="TRANSCRIPTION FACTOR IBH1-LIKE 1"/>
    <property type="match status" value="1"/>
</dbReference>
<evidence type="ECO:0000256" key="1">
    <source>
        <dbReference type="ARBA" id="ARBA00023015"/>
    </source>
</evidence>
<proteinExistence type="predicted"/>
<organism evidence="3 4">
    <name type="scientific">Flemingia macrophylla</name>
    <dbReference type="NCBI Taxonomy" id="520843"/>
    <lineage>
        <taxon>Eukaryota</taxon>
        <taxon>Viridiplantae</taxon>
        <taxon>Streptophyta</taxon>
        <taxon>Embryophyta</taxon>
        <taxon>Tracheophyta</taxon>
        <taxon>Spermatophyta</taxon>
        <taxon>Magnoliopsida</taxon>
        <taxon>eudicotyledons</taxon>
        <taxon>Gunneridae</taxon>
        <taxon>Pentapetalae</taxon>
        <taxon>rosids</taxon>
        <taxon>fabids</taxon>
        <taxon>Fabales</taxon>
        <taxon>Fabaceae</taxon>
        <taxon>Papilionoideae</taxon>
        <taxon>50 kb inversion clade</taxon>
        <taxon>NPAAA clade</taxon>
        <taxon>indigoferoid/millettioid clade</taxon>
        <taxon>Phaseoleae</taxon>
        <taxon>Flemingia</taxon>
    </lineage>
</organism>
<dbReference type="Proteomes" id="UP001603857">
    <property type="component" value="Unassembled WGS sequence"/>
</dbReference>
<keyword evidence="2" id="KW-0804">Transcription</keyword>
<accession>A0ABD1MRZ2</accession>
<gene>
    <name evidence="3" type="ORF">Fmac_013023</name>
</gene>
<reference evidence="3 4" key="1">
    <citation type="submission" date="2024-08" db="EMBL/GenBank/DDBJ databases">
        <title>Insights into the chromosomal genome structure of Flemingia macrophylla.</title>
        <authorList>
            <person name="Ding Y."/>
            <person name="Zhao Y."/>
            <person name="Bi W."/>
            <person name="Wu M."/>
            <person name="Zhao G."/>
            <person name="Gong Y."/>
            <person name="Li W."/>
            <person name="Zhang P."/>
        </authorList>
    </citation>
    <scope>NUCLEOTIDE SEQUENCE [LARGE SCALE GENOMIC DNA]</scope>
    <source>
        <strain evidence="3">DYQJB</strain>
        <tissue evidence="3">Leaf</tissue>
    </source>
</reference>
<name>A0ABD1MRZ2_9FABA</name>
<keyword evidence="4" id="KW-1185">Reference proteome</keyword>
<evidence type="ECO:0000313" key="4">
    <source>
        <dbReference type="Proteomes" id="UP001603857"/>
    </source>
</evidence>
<dbReference type="InterPro" id="IPR044660">
    <property type="entry name" value="IBH1-like"/>
</dbReference>
<dbReference type="EMBL" id="JBGMDY010000004">
    <property type="protein sequence ID" value="KAL2338577.1"/>
    <property type="molecule type" value="Genomic_DNA"/>
</dbReference>
<keyword evidence="1" id="KW-0805">Transcription regulation</keyword>
<comment type="caution">
    <text evidence="3">The sequence shown here is derived from an EMBL/GenBank/DDBJ whole genome shotgun (WGS) entry which is preliminary data.</text>
</comment>
<protein>
    <submittedName>
        <fullName evidence="3">Uncharacterized protein</fullName>
    </submittedName>
</protein>